<dbReference type="InterPro" id="IPR020472">
    <property type="entry name" value="WD40_PAC1"/>
</dbReference>
<dbReference type="GO" id="GO:0000398">
    <property type="term" value="P:mRNA splicing, via spliceosome"/>
    <property type="evidence" value="ECO:0007669"/>
    <property type="project" value="TreeGrafter"/>
</dbReference>
<dbReference type="PROSITE" id="PS00678">
    <property type="entry name" value="WD_REPEATS_1"/>
    <property type="match status" value="1"/>
</dbReference>
<dbReference type="PANTHER" id="PTHR22842">
    <property type="entry name" value="WD40 REPEAT PROTEIN"/>
    <property type="match status" value="1"/>
</dbReference>
<evidence type="ECO:0000313" key="8">
    <source>
        <dbReference type="EMBL" id="KAF2075904.1"/>
    </source>
</evidence>
<feature type="repeat" description="WD" evidence="6">
    <location>
        <begin position="294"/>
        <end position="325"/>
    </location>
</feature>
<comment type="similarity">
    <text evidence="5">Belongs to the WD repeat MORG1 family.</text>
</comment>
<dbReference type="Gene3D" id="2.130.10.10">
    <property type="entry name" value="YVTN repeat-like/Quinoprotein amine dehydrogenase"/>
    <property type="match status" value="2"/>
</dbReference>
<evidence type="ECO:0000256" key="7">
    <source>
        <dbReference type="SAM" id="MobiDB-lite"/>
    </source>
</evidence>
<protein>
    <recommendedName>
        <fullName evidence="10">WD40 repeat-containing protein</fullName>
    </recommendedName>
</protein>
<proteinExistence type="inferred from homology"/>
<dbReference type="OrthoDB" id="71437at2759"/>
<evidence type="ECO:0000256" key="3">
    <source>
        <dbReference type="ARBA" id="ARBA00022574"/>
    </source>
</evidence>
<dbReference type="InterPro" id="IPR001680">
    <property type="entry name" value="WD40_rpt"/>
</dbReference>
<sequence>MTTSYKCNKTLSNHQGSVLVVKYNSDGGYCLSGSQDKSIKLWNPSKGTMVYSFEGHGYSVLDIQTSADNKTIFSCAEKQLYQWDIETGEIIKRFNNAHTQTINSIAVNKDTKLLFSGSSDRLVKVWDLRIRDPIQVLDDAKDTITGVYINETPIGLPPQQCKGGHGGGGHGHSHGGPPPTMPSDKEVITSSVDGCIRTYDVRMGTLAIDQEEFPVSSMTLTNDKKCFIASSNDSKIRLIDRDSYDILKEYKSHVNQTYKINCKSNYDDSMIVSGSEDNDIYIWDTLSANLLTKLSGHTNVITSIDTHPTKNHFISSSTDGTIKVWIPSNENDN</sequence>
<dbReference type="Pfam" id="PF00400">
    <property type="entry name" value="WD40"/>
    <property type="match status" value="5"/>
</dbReference>
<evidence type="ECO:0000256" key="5">
    <source>
        <dbReference type="ARBA" id="ARBA00038145"/>
    </source>
</evidence>
<keyword evidence="4" id="KW-0677">Repeat</keyword>
<reference evidence="8" key="1">
    <citation type="submission" date="2020-01" db="EMBL/GenBank/DDBJ databases">
        <title>Development of genomics and gene disruption for Polysphondylium violaceum indicates a role for the polyketide synthase stlB in stalk morphogenesis.</title>
        <authorList>
            <person name="Narita B."/>
            <person name="Kawabe Y."/>
            <person name="Kin K."/>
            <person name="Saito T."/>
            <person name="Gibbs R."/>
            <person name="Kuspa A."/>
            <person name="Muzny D."/>
            <person name="Queller D."/>
            <person name="Richards S."/>
            <person name="Strassman J."/>
            <person name="Sucgang R."/>
            <person name="Worley K."/>
            <person name="Schaap P."/>
        </authorList>
    </citation>
    <scope>NUCLEOTIDE SEQUENCE</scope>
    <source>
        <strain evidence="8">QSvi11</strain>
    </source>
</reference>
<organism evidence="8 9">
    <name type="scientific">Polysphondylium violaceum</name>
    <dbReference type="NCBI Taxonomy" id="133409"/>
    <lineage>
        <taxon>Eukaryota</taxon>
        <taxon>Amoebozoa</taxon>
        <taxon>Evosea</taxon>
        <taxon>Eumycetozoa</taxon>
        <taxon>Dictyostelia</taxon>
        <taxon>Dictyosteliales</taxon>
        <taxon>Dictyosteliaceae</taxon>
        <taxon>Polysphondylium</taxon>
    </lineage>
</organism>
<accession>A0A8J4PZK1</accession>
<name>A0A8J4PZK1_9MYCE</name>
<dbReference type="EMBL" id="AJWJ01000081">
    <property type="protein sequence ID" value="KAF2075904.1"/>
    <property type="molecule type" value="Genomic_DNA"/>
</dbReference>
<evidence type="ECO:0000256" key="1">
    <source>
        <dbReference type="ARBA" id="ARBA00004496"/>
    </source>
</evidence>
<dbReference type="PANTHER" id="PTHR22842:SF3">
    <property type="entry name" value="WD REPEAT DOMAIN-CONTAINING PROTEIN 83"/>
    <property type="match status" value="1"/>
</dbReference>
<evidence type="ECO:0000313" key="9">
    <source>
        <dbReference type="Proteomes" id="UP000695562"/>
    </source>
</evidence>
<dbReference type="InterPro" id="IPR015943">
    <property type="entry name" value="WD40/YVTN_repeat-like_dom_sf"/>
</dbReference>
<evidence type="ECO:0000256" key="2">
    <source>
        <dbReference type="ARBA" id="ARBA00022490"/>
    </source>
</evidence>
<feature type="repeat" description="WD" evidence="6">
    <location>
        <begin position="95"/>
        <end position="136"/>
    </location>
</feature>
<keyword evidence="2" id="KW-0963">Cytoplasm</keyword>
<gene>
    <name evidence="8" type="ORF">CYY_002795</name>
</gene>
<evidence type="ECO:0000256" key="4">
    <source>
        <dbReference type="ARBA" id="ARBA00022737"/>
    </source>
</evidence>
<dbReference type="SUPFAM" id="SSF50978">
    <property type="entry name" value="WD40 repeat-like"/>
    <property type="match status" value="1"/>
</dbReference>
<dbReference type="AlphaFoldDB" id="A0A8J4PZK1"/>
<dbReference type="Proteomes" id="UP000695562">
    <property type="component" value="Unassembled WGS sequence"/>
</dbReference>
<evidence type="ECO:0008006" key="10">
    <source>
        <dbReference type="Google" id="ProtNLM"/>
    </source>
</evidence>
<feature type="repeat" description="WD" evidence="6">
    <location>
        <begin position="11"/>
        <end position="52"/>
    </location>
</feature>
<dbReference type="GO" id="GO:0071013">
    <property type="term" value="C:catalytic step 2 spliceosome"/>
    <property type="evidence" value="ECO:0007669"/>
    <property type="project" value="TreeGrafter"/>
</dbReference>
<keyword evidence="9" id="KW-1185">Reference proteome</keyword>
<dbReference type="SMART" id="SM00320">
    <property type="entry name" value="WD40"/>
    <property type="match status" value="7"/>
</dbReference>
<dbReference type="InterPro" id="IPR036322">
    <property type="entry name" value="WD40_repeat_dom_sf"/>
</dbReference>
<dbReference type="PROSITE" id="PS50082">
    <property type="entry name" value="WD_REPEATS_2"/>
    <property type="match status" value="4"/>
</dbReference>
<dbReference type="PRINTS" id="PR00320">
    <property type="entry name" value="GPROTEINBRPT"/>
</dbReference>
<dbReference type="InterPro" id="IPR051980">
    <property type="entry name" value="WD_repeat_MORG1"/>
</dbReference>
<feature type="region of interest" description="Disordered" evidence="7">
    <location>
        <begin position="159"/>
        <end position="182"/>
    </location>
</feature>
<dbReference type="GO" id="GO:0005737">
    <property type="term" value="C:cytoplasm"/>
    <property type="evidence" value="ECO:0007669"/>
    <property type="project" value="UniProtKB-SubCell"/>
</dbReference>
<feature type="repeat" description="WD" evidence="6">
    <location>
        <begin position="250"/>
        <end position="293"/>
    </location>
</feature>
<evidence type="ECO:0000256" key="6">
    <source>
        <dbReference type="PROSITE-ProRule" id="PRU00221"/>
    </source>
</evidence>
<keyword evidence="3 6" id="KW-0853">WD repeat</keyword>
<dbReference type="InterPro" id="IPR019775">
    <property type="entry name" value="WD40_repeat_CS"/>
</dbReference>
<dbReference type="PROSITE" id="PS50294">
    <property type="entry name" value="WD_REPEATS_REGION"/>
    <property type="match status" value="3"/>
</dbReference>
<comment type="caution">
    <text evidence="8">The sequence shown here is derived from an EMBL/GenBank/DDBJ whole genome shotgun (WGS) entry which is preliminary data.</text>
</comment>
<comment type="subcellular location">
    <subcellularLocation>
        <location evidence="1">Cytoplasm</location>
    </subcellularLocation>
</comment>
<dbReference type="CDD" id="cd00200">
    <property type="entry name" value="WD40"/>
    <property type="match status" value="1"/>
</dbReference>